<evidence type="ECO:0000259" key="16">
    <source>
        <dbReference type="PROSITE" id="PS51004"/>
    </source>
</evidence>
<dbReference type="Pfam" id="PF00090">
    <property type="entry name" value="TSP_1"/>
    <property type="match status" value="2"/>
</dbReference>
<dbReference type="PANTHER" id="PTHR11036">
    <property type="entry name" value="SEMAPHORIN"/>
    <property type="match status" value="1"/>
</dbReference>
<keyword evidence="14" id="KW-1133">Transmembrane helix</keyword>
<dbReference type="GO" id="GO:0007399">
    <property type="term" value="P:nervous system development"/>
    <property type="evidence" value="ECO:0007669"/>
    <property type="project" value="UniProtKB-KW"/>
</dbReference>
<dbReference type="InterPro" id="IPR002165">
    <property type="entry name" value="Plexin_repeat"/>
</dbReference>
<name>A0A6P8HL69_ACTTE</name>
<dbReference type="SMART" id="SM00630">
    <property type="entry name" value="Sema"/>
    <property type="match status" value="1"/>
</dbReference>
<evidence type="ECO:0000256" key="15">
    <source>
        <dbReference type="SAM" id="SignalP"/>
    </source>
</evidence>
<dbReference type="Gene3D" id="3.30.1680.10">
    <property type="entry name" value="ligand-binding face of the semaphorins, domain 2"/>
    <property type="match status" value="1"/>
</dbReference>
<evidence type="ECO:0000256" key="12">
    <source>
        <dbReference type="PROSITE-ProRule" id="PRU00352"/>
    </source>
</evidence>
<gene>
    <name evidence="18" type="primary">LOC116293239</name>
</gene>
<evidence type="ECO:0000256" key="3">
    <source>
        <dbReference type="ARBA" id="ARBA00022473"/>
    </source>
</evidence>
<dbReference type="FunCoup" id="A0A6P8HL69">
    <property type="interactions" value="258"/>
</dbReference>
<dbReference type="KEGG" id="aten:116293239"/>
<dbReference type="GeneID" id="116293239"/>
<dbReference type="AlphaFoldDB" id="A0A6P8HL69"/>
<dbReference type="SUPFAM" id="SSF82895">
    <property type="entry name" value="TSP-1 type 1 repeat"/>
    <property type="match status" value="2"/>
</dbReference>
<feature type="signal peptide" evidence="15">
    <location>
        <begin position="1"/>
        <end position="21"/>
    </location>
</feature>
<evidence type="ECO:0000256" key="6">
    <source>
        <dbReference type="ARBA" id="ARBA00022782"/>
    </source>
</evidence>
<dbReference type="InterPro" id="IPR000884">
    <property type="entry name" value="TSP1_rpt"/>
</dbReference>
<comment type="caution">
    <text evidence="12">Lacks conserved residue(s) required for the propagation of feature annotation.</text>
</comment>
<protein>
    <recommendedName>
        <fullName evidence="11">Semaphorin-2A</fullName>
    </recommendedName>
</protein>
<dbReference type="OrthoDB" id="9988752at2759"/>
<accession>A0A6P8HL69</accession>
<dbReference type="PROSITE" id="PS51004">
    <property type="entry name" value="SEMA"/>
    <property type="match status" value="1"/>
</dbReference>
<dbReference type="SMART" id="SM00209">
    <property type="entry name" value="TSP1"/>
    <property type="match status" value="3"/>
</dbReference>
<evidence type="ECO:0000256" key="8">
    <source>
        <dbReference type="ARBA" id="ARBA00023136"/>
    </source>
</evidence>
<dbReference type="PROSITE" id="PS50092">
    <property type="entry name" value="TSP1"/>
    <property type="match status" value="2"/>
</dbReference>
<feature type="compositionally biased region" description="Basic residues" evidence="13">
    <location>
        <begin position="976"/>
        <end position="987"/>
    </location>
</feature>
<dbReference type="InterPro" id="IPR036352">
    <property type="entry name" value="Semap_dom_sf"/>
</dbReference>
<feature type="compositionally biased region" description="Basic and acidic residues" evidence="13">
    <location>
        <begin position="929"/>
        <end position="941"/>
    </location>
</feature>
<feature type="region of interest" description="Disordered" evidence="13">
    <location>
        <begin position="929"/>
        <end position="987"/>
    </location>
</feature>
<organism evidence="17 18">
    <name type="scientific">Actinia tenebrosa</name>
    <name type="common">Australian red waratah sea anemone</name>
    <dbReference type="NCBI Taxonomy" id="6105"/>
    <lineage>
        <taxon>Eukaryota</taxon>
        <taxon>Metazoa</taxon>
        <taxon>Cnidaria</taxon>
        <taxon>Anthozoa</taxon>
        <taxon>Hexacorallia</taxon>
        <taxon>Actiniaria</taxon>
        <taxon>Actiniidae</taxon>
        <taxon>Actinia</taxon>
    </lineage>
</organism>
<keyword evidence="17" id="KW-1185">Reference proteome</keyword>
<evidence type="ECO:0000256" key="7">
    <source>
        <dbReference type="ARBA" id="ARBA00022902"/>
    </source>
</evidence>
<evidence type="ECO:0000256" key="14">
    <source>
        <dbReference type="SAM" id="Phobius"/>
    </source>
</evidence>
<keyword evidence="6" id="KW-0221">Differentiation</keyword>
<keyword evidence="7" id="KW-0524">Neurogenesis</keyword>
<dbReference type="InParanoid" id="A0A6P8HL69"/>
<evidence type="ECO:0000256" key="1">
    <source>
        <dbReference type="ARBA" id="ARBA00004167"/>
    </source>
</evidence>
<dbReference type="Gene3D" id="2.130.10.10">
    <property type="entry name" value="YVTN repeat-like/Quinoprotein amine dehydrogenase"/>
    <property type="match status" value="1"/>
</dbReference>
<comment type="subcellular location">
    <subcellularLocation>
        <location evidence="1">Membrane</location>
        <topology evidence="1">Single-pass membrane protein</topology>
    </subcellularLocation>
    <subcellularLocation>
        <location evidence="2">Secreted</location>
    </subcellularLocation>
</comment>
<keyword evidence="10" id="KW-0325">Glycoprotein</keyword>
<keyword evidence="3" id="KW-0217">Developmental protein</keyword>
<dbReference type="FunFam" id="2.20.100.10:FF:000001">
    <property type="entry name" value="semaphorin-5A isoform X1"/>
    <property type="match status" value="1"/>
</dbReference>
<feature type="chain" id="PRO_5028064133" description="Semaphorin-2A" evidence="15">
    <location>
        <begin position="22"/>
        <end position="987"/>
    </location>
</feature>
<evidence type="ECO:0000313" key="17">
    <source>
        <dbReference type="Proteomes" id="UP000515163"/>
    </source>
</evidence>
<keyword evidence="14" id="KW-0812">Transmembrane</keyword>
<dbReference type="Gene3D" id="2.20.100.10">
    <property type="entry name" value="Thrombospondin type-1 (TSP1) repeat"/>
    <property type="match status" value="3"/>
</dbReference>
<dbReference type="GO" id="GO:0030154">
    <property type="term" value="P:cell differentiation"/>
    <property type="evidence" value="ECO:0007669"/>
    <property type="project" value="UniProtKB-KW"/>
</dbReference>
<evidence type="ECO:0000256" key="4">
    <source>
        <dbReference type="ARBA" id="ARBA00022525"/>
    </source>
</evidence>
<sequence>MEARRALFGVVMVLVLAYSSCNTCTNNSHVVTTFKELISDGGASEFKGSLKALNYSELLVTNGYLYVGARNYVFMIDINDFSELKAGNYSSTKSDAQRCMLRNPKEECFNFIRVLQPFEGRLFVCGTNSYKPICMWKNLTDLSTAKQRDDKGNVFPRQVDGVGLAPYSPKFHSTGIISEYGRYYAGTMRDGAARDSTIFSFDFKARRRILETSRGNRKWLSDSEFVKSFSLGSYVYFFFREAAVENGCTKTRFSRVARICKGDYGGNEYFLKKNFVTYNKARIVCQTKGQYPAYFDEIQDVFWDESSSVFYAIFTTQPNGVDGSAICAFTIQDIERVFNGNYKYYDKVTRNWVSRANQHHFENCSVKASSQEQGLPESYKKRLVPEGMMATRIMTGAALDDTKKYQLMNEIVYPRSTTAQYIEHGLRFSTVAVDHVVNRIVMYVGTDKGSVIKLFKPIGHNESCILEEIKISDNQDSPITKMHLDSQRVYLYVATNNKLVRVKLSRCERHKNKESCIQANDPYCGWSSGRCSSWKNRDRNSGWEQSLNRCPSAKPVWSEWSKWKVCTQENNNVCQCRRRTCLNTCNSSDCPGSAIDLKQCTVDKYHWTTEANWLNQGVIHGNWTPWTEWTPCPVTLGVGVKRRLRMCMNPPPSNGGRRCHGDSVEYMECSVEQPLKEKKQVIWTEAMGVLGQENTAVRVMYTCSVQGHNLTNMTLNLTKIDKIDCTEHKQICKIPPTVPPGVWSSWAEWSKCKVVGMQHRTRDCKDVDKPCVGDKKQERQCYPVTIKPTTPSIPTPGLTTPKETDFDPSWNTWSKCSCDLPFKIMVGDDNKEEMGLMHRSRRCRGMPECPIEQVQYDPCKCDSDSKSFAKTYEGTNTVSTKTGYRIGDVIGAAIVTGVLVLVLCAVMAYIVIRRRKNFDVSKAFEKSIQEPSNESKYERTNGLDNQSNSSKDRNSSAKLQPVVVEANSSRSLKDVFKKHKKHSPESV</sequence>
<dbReference type="GO" id="GO:0030335">
    <property type="term" value="P:positive regulation of cell migration"/>
    <property type="evidence" value="ECO:0007669"/>
    <property type="project" value="TreeGrafter"/>
</dbReference>
<reference evidence="18" key="1">
    <citation type="submission" date="2025-08" db="UniProtKB">
        <authorList>
            <consortium name="RefSeq"/>
        </authorList>
    </citation>
    <scope>IDENTIFICATION</scope>
</reference>
<keyword evidence="4" id="KW-0964">Secreted</keyword>
<evidence type="ECO:0000256" key="9">
    <source>
        <dbReference type="ARBA" id="ARBA00023157"/>
    </source>
</evidence>
<dbReference type="FunFam" id="2.130.10.10:FF:000369">
    <property type="entry name" value="semaphorin-2A isoform X1"/>
    <property type="match status" value="1"/>
</dbReference>
<evidence type="ECO:0000256" key="10">
    <source>
        <dbReference type="ARBA" id="ARBA00023180"/>
    </source>
</evidence>
<dbReference type="GO" id="GO:0030215">
    <property type="term" value="F:semaphorin receptor binding"/>
    <property type="evidence" value="ECO:0007669"/>
    <property type="project" value="InterPro"/>
</dbReference>
<dbReference type="Proteomes" id="UP000515163">
    <property type="component" value="Unplaced"/>
</dbReference>
<dbReference type="GO" id="GO:0005886">
    <property type="term" value="C:plasma membrane"/>
    <property type="evidence" value="ECO:0007669"/>
    <property type="project" value="TreeGrafter"/>
</dbReference>
<dbReference type="InterPro" id="IPR001627">
    <property type="entry name" value="Semap_dom"/>
</dbReference>
<dbReference type="InterPro" id="IPR015943">
    <property type="entry name" value="WD40/YVTN_repeat-like_dom_sf"/>
</dbReference>
<dbReference type="GO" id="GO:0045499">
    <property type="term" value="F:chemorepellent activity"/>
    <property type="evidence" value="ECO:0007669"/>
    <property type="project" value="TreeGrafter"/>
</dbReference>
<dbReference type="SMART" id="SM00423">
    <property type="entry name" value="PSI"/>
    <property type="match status" value="1"/>
</dbReference>
<dbReference type="SUPFAM" id="SSF103575">
    <property type="entry name" value="Plexin repeat"/>
    <property type="match status" value="1"/>
</dbReference>
<evidence type="ECO:0000256" key="5">
    <source>
        <dbReference type="ARBA" id="ARBA00022729"/>
    </source>
</evidence>
<evidence type="ECO:0000313" key="18">
    <source>
        <dbReference type="RefSeq" id="XP_031556501.1"/>
    </source>
</evidence>
<evidence type="ECO:0000256" key="11">
    <source>
        <dbReference type="ARBA" id="ARBA00074148"/>
    </source>
</evidence>
<dbReference type="Pfam" id="PF01403">
    <property type="entry name" value="Sema"/>
    <property type="match status" value="1"/>
</dbReference>
<keyword evidence="5 15" id="KW-0732">Signal</keyword>
<evidence type="ECO:0000256" key="13">
    <source>
        <dbReference type="SAM" id="MobiDB-lite"/>
    </source>
</evidence>
<keyword evidence="9" id="KW-1015">Disulfide bond</keyword>
<feature type="domain" description="Sema" evidence="16">
    <location>
        <begin position="29"/>
        <end position="504"/>
    </location>
</feature>
<dbReference type="SUPFAM" id="SSF101912">
    <property type="entry name" value="Sema domain"/>
    <property type="match status" value="1"/>
</dbReference>
<dbReference type="InterPro" id="IPR036383">
    <property type="entry name" value="TSP1_rpt_sf"/>
</dbReference>
<dbReference type="InterPro" id="IPR016201">
    <property type="entry name" value="PSI"/>
</dbReference>
<dbReference type="GO" id="GO:0005576">
    <property type="term" value="C:extracellular region"/>
    <property type="evidence" value="ECO:0007669"/>
    <property type="project" value="UniProtKB-SubCell"/>
</dbReference>
<feature type="transmembrane region" description="Helical" evidence="14">
    <location>
        <begin position="889"/>
        <end position="912"/>
    </location>
</feature>
<dbReference type="RefSeq" id="XP_031556501.1">
    <property type="nucleotide sequence ID" value="XM_031700641.1"/>
</dbReference>
<proteinExistence type="predicted"/>
<dbReference type="Pfam" id="PF01437">
    <property type="entry name" value="PSI"/>
    <property type="match status" value="1"/>
</dbReference>
<keyword evidence="8 14" id="KW-0472">Membrane</keyword>
<evidence type="ECO:0000256" key="2">
    <source>
        <dbReference type="ARBA" id="ARBA00004613"/>
    </source>
</evidence>
<dbReference type="InterPro" id="IPR027231">
    <property type="entry name" value="Semaphorin"/>
</dbReference>
<dbReference type="PANTHER" id="PTHR11036:SF127">
    <property type="entry name" value="SEMAPHORIN-1A"/>
    <property type="match status" value="1"/>
</dbReference>